<organism evidence="1 2">
    <name type="scientific">Comamonas testosteroni</name>
    <name type="common">Pseudomonas testosteroni</name>
    <dbReference type="NCBI Taxonomy" id="285"/>
    <lineage>
        <taxon>Bacteria</taxon>
        <taxon>Pseudomonadati</taxon>
        <taxon>Pseudomonadota</taxon>
        <taxon>Betaproteobacteria</taxon>
        <taxon>Burkholderiales</taxon>
        <taxon>Comamonadaceae</taxon>
        <taxon>Comamonas</taxon>
    </lineage>
</organism>
<comment type="caution">
    <text evidence="1">The sequence shown here is derived from an EMBL/GenBank/DDBJ whole genome shotgun (WGS) entry which is preliminary data.</text>
</comment>
<name>A0A096FJP4_COMTE</name>
<dbReference type="Proteomes" id="UP000029553">
    <property type="component" value="Unassembled WGS sequence"/>
</dbReference>
<gene>
    <name evidence="1" type="ORF">P353_10065</name>
</gene>
<reference evidence="1 2" key="1">
    <citation type="submission" date="2013-09" db="EMBL/GenBank/DDBJ databases">
        <title>High correlation between genotypes and phenotypes of environmental bacteria Comamonas testosteroni strains.</title>
        <authorList>
            <person name="Liu L."/>
            <person name="Zhu W."/>
            <person name="Xia X."/>
            <person name="Xu B."/>
            <person name="Luo M."/>
            <person name="Wang G."/>
        </authorList>
    </citation>
    <scope>NUCLEOTIDE SEQUENCE [LARGE SCALE GENOMIC DNA]</scope>
    <source>
        <strain evidence="1 2">JL40</strain>
    </source>
</reference>
<proteinExistence type="predicted"/>
<evidence type="ECO:0000313" key="1">
    <source>
        <dbReference type="EMBL" id="KGH30566.1"/>
    </source>
</evidence>
<protein>
    <submittedName>
        <fullName evidence="1">Uncharacterized protein</fullName>
    </submittedName>
</protein>
<sequence>MASWVQAIGGIAAIFFAGRYVAKQIAHADTQQRRVQTEAELASVWGCIFAARDAYAALIDLSRKLSGTKDRPPSSSIERIEGLEESIRTLLGSNPHPAAVVSLLTILAELAYSRVAIRECEIEKDREAQALKADARTRKVRKALENLTALYKFLEKSQGA</sequence>
<dbReference type="AlphaFoldDB" id="A0A096FJP4"/>
<dbReference type="EMBL" id="AWOR01000043">
    <property type="protein sequence ID" value="KGH30566.1"/>
    <property type="molecule type" value="Genomic_DNA"/>
</dbReference>
<evidence type="ECO:0000313" key="2">
    <source>
        <dbReference type="Proteomes" id="UP000029553"/>
    </source>
</evidence>
<accession>A0A096FJP4</accession>